<dbReference type="FunFam" id="3.30.810.10:FF:000001">
    <property type="entry name" value="1-phosphatidylinositol 3-phosphate 5-kinase FAB1"/>
    <property type="match status" value="1"/>
</dbReference>
<dbReference type="GO" id="GO:0008270">
    <property type="term" value="F:zinc ion binding"/>
    <property type="evidence" value="ECO:0007669"/>
    <property type="project" value="UniProtKB-KW"/>
</dbReference>
<dbReference type="InterPro" id="IPR011011">
    <property type="entry name" value="Znf_FYVE_PHD"/>
</dbReference>
<dbReference type="EMBL" id="MU003787">
    <property type="protein sequence ID" value="KAF2721768.1"/>
    <property type="molecule type" value="Genomic_DNA"/>
</dbReference>
<dbReference type="FunFam" id="3.30.800.10:FF:000005">
    <property type="entry name" value="1-phosphatidylinositol-3-phosphate 5-kinase (Fab1)"/>
    <property type="match status" value="1"/>
</dbReference>
<keyword evidence="4" id="KW-0479">Metal-binding</keyword>
<feature type="region of interest" description="Disordered" evidence="13">
    <location>
        <begin position="1570"/>
        <end position="1604"/>
    </location>
</feature>
<dbReference type="Pfam" id="PF01363">
    <property type="entry name" value="FYVE"/>
    <property type="match status" value="1"/>
</dbReference>
<dbReference type="GO" id="GO:0000329">
    <property type="term" value="C:fungal-type vacuole membrane"/>
    <property type="evidence" value="ECO:0007669"/>
    <property type="project" value="TreeGrafter"/>
</dbReference>
<feature type="region of interest" description="Disordered" evidence="13">
    <location>
        <begin position="259"/>
        <end position="282"/>
    </location>
</feature>
<evidence type="ECO:0000256" key="7">
    <source>
        <dbReference type="ARBA" id="ARBA00022777"/>
    </source>
</evidence>
<comment type="caution">
    <text evidence="16">The sequence shown here is derived from an EMBL/GenBank/DDBJ whole genome shotgun (WGS) entry which is preliminary data.</text>
</comment>
<evidence type="ECO:0000256" key="10">
    <source>
        <dbReference type="ARBA" id="ARBA00075294"/>
    </source>
</evidence>
<evidence type="ECO:0000256" key="1">
    <source>
        <dbReference type="ARBA" id="ARBA00000768"/>
    </source>
</evidence>
<dbReference type="InterPro" id="IPR002423">
    <property type="entry name" value="Cpn60/GroEL/TCP-1"/>
</dbReference>
<dbReference type="PANTHER" id="PTHR45748:SF7">
    <property type="entry name" value="1-PHOSPHATIDYLINOSITOL 3-PHOSPHATE 5-KINASE-RELATED"/>
    <property type="match status" value="1"/>
</dbReference>
<feature type="region of interest" description="Disordered" evidence="13">
    <location>
        <begin position="569"/>
        <end position="591"/>
    </location>
</feature>
<feature type="compositionally biased region" description="Polar residues" evidence="13">
    <location>
        <begin position="372"/>
        <end position="392"/>
    </location>
</feature>
<dbReference type="GO" id="GO:0046854">
    <property type="term" value="P:phosphatidylinositol phosphate biosynthetic process"/>
    <property type="evidence" value="ECO:0007669"/>
    <property type="project" value="TreeGrafter"/>
</dbReference>
<keyword evidence="7 12" id="KW-0418">Kinase</keyword>
<dbReference type="FunFam" id="3.30.40.10:FF:000283">
    <property type="entry name" value="1-phosphatidylinositol-3-phosphate 5-kinase (Fab1)"/>
    <property type="match status" value="1"/>
</dbReference>
<feature type="region of interest" description="Disordered" evidence="13">
    <location>
        <begin position="1618"/>
        <end position="1643"/>
    </location>
</feature>
<evidence type="ECO:0000256" key="9">
    <source>
        <dbReference type="ARBA" id="ARBA00022840"/>
    </source>
</evidence>
<dbReference type="InterPro" id="IPR017455">
    <property type="entry name" value="Znf_FYVE-rel"/>
</dbReference>
<feature type="compositionally biased region" description="Basic and acidic residues" evidence="13">
    <location>
        <begin position="202"/>
        <end position="214"/>
    </location>
</feature>
<feature type="compositionally biased region" description="Basic residues" evidence="13">
    <location>
        <begin position="1862"/>
        <end position="1872"/>
    </location>
</feature>
<feature type="region of interest" description="Disordered" evidence="13">
    <location>
        <begin position="1859"/>
        <end position="1881"/>
    </location>
</feature>
<proteinExistence type="predicted"/>
<evidence type="ECO:0000313" key="17">
    <source>
        <dbReference type="Proteomes" id="UP000799441"/>
    </source>
</evidence>
<dbReference type="CDD" id="cd17300">
    <property type="entry name" value="PIPKc_PIKfyve"/>
    <property type="match status" value="1"/>
</dbReference>
<dbReference type="InterPro" id="IPR013083">
    <property type="entry name" value="Znf_RING/FYVE/PHD"/>
</dbReference>
<reference evidence="16" key="1">
    <citation type="journal article" date="2020" name="Stud. Mycol.">
        <title>101 Dothideomycetes genomes: a test case for predicting lifestyles and emergence of pathogens.</title>
        <authorList>
            <person name="Haridas S."/>
            <person name="Albert R."/>
            <person name="Binder M."/>
            <person name="Bloem J."/>
            <person name="Labutti K."/>
            <person name="Salamov A."/>
            <person name="Andreopoulos B."/>
            <person name="Baker S."/>
            <person name="Barry K."/>
            <person name="Bills G."/>
            <person name="Bluhm B."/>
            <person name="Cannon C."/>
            <person name="Castanera R."/>
            <person name="Culley D."/>
            <person name="Daum C."/>
            <person name="Ezra D."/>
            <person name="Gonzalez J."/>
            <person name="Henrissat B."/>
            <person name="Kuo A."/>
            <person name="Liang C."/>
            <person name="Lipzen A."/>
            <person name="Lutzoni F."/>
            <person name="Magnuson J."/>
            <person name="Mondo S."/>
            <person name="Nolan M."/>
            <person name="Ohm R."/>
            <person name="Pangilinan J."/>
            <person name="Park H.-J."/>
            <person name="Ramirez L."/>
            <person name="Alfaro M."/>
            <person name="Sun H."/>
            <person name="Tritt A."/>
            <person name="Yoshinaga Y."/>
            <person name="Zwiers L.-H."/>
            <person name="Turgeon B."/>
            <person name="Goodwin S."/>
            <person name="Spatafora J."/>
            <person name="Crous P."/>
            <person name="Grigoriev I."/>
        </authorList>
    </citation>
    <scope>NUCLEOTIDE SEQUENCE</scope>
    <source>
        <strain evidence="16">CBS 116435</strain>
    </source>
</reference>
<feature type="region of interest" description="Disordered" evidence="13">
    <location>
        <begin position="1670"/>
        <end position="1718"/>
    </location>
</feature>
<keyword evidence="5 12" id="KW-0547">Nucleotide-binding</keyword>
<feature type="region of interest" description="Disordered" evidence="13">
    <location>
        <begin position="487"/>
        <end position="507"/>
    </location>
</feature>
<feature type="compositionally biased region" description="Basic and acidic residues" evidence="13">
    <location>
        <begin position="677"/>
        <end position="691"/>
    </location>
</feature>
<dbReference type="PROSITE" id="PS50178">
    <property type="entry name" value="ZF_FYVE"/>
    <property type="match status" value="1"/>
</dbReference>
<evidence type="ECO:0000259" key="15">
    <source>
        <dbReference type="PROSITE" id="PS51455"/>
    </source>
</evidence>
<keyword evidence="6 11" id="KW-0863">Zinc-finger</keyword>
<feature type="region of interest" description="Disordered" evidence="13">
    <location>
        <begin position="1917"/>
        <end position="1987"/>
    </location>
</feature>
<feature type="compositionally biased region" description="Basic residues" evidence="13">
    <location>
        <begin position="699"/>
        <end position="708"/>
    </location>
</feature>
<feature type="compositionally biased region" description="Polar residues" evidence="13">
    <location>
        <begin position="259"/>
        <end position="280"/>
    </location>
</feature>
<feature type="compositionally biased region" description="Basic and acidic residues" evidence="13">
    <location>
        <begin position="2427"/>
        <end position="2438"/>
    </location>
</feature>
<feature type="domain" description="PIPK" evidence="15">
    <location>
        <begin position="2075"/>
        <end position="2396"/>
    </location>
</feature>
<keyword evidence="3 12" id="KW-0808">Transferase</keyword>
<feature type="domain" description="FYVE-type" evidence="14">
    <location>
        <begin position="415"/>
        <end position="474"/>
    </location>
</feature>
<evidence type="ECO:0000256" key="5">
    <source>
        <dbReference type="ARBA" id="ARBA00022741"/>
    </source>
</evidence>
<dbReference type="GO" id="GO:0000285">
    <property type="term" value="F:1-phosphatidylinositol-3-phosphate 5-kinase activity"/>
    <property type="evidence" value="ECO:0007669"/>
    <property type="project" value="UniProtKB-EC"/>
</dbReference>
<feature type="compositionally biased region" description="Polar residues" evidence="13">
    <location>
        <begin position="494"/>
        <end position="507"/>
    </location>
</feature>
<evidence type="ECO:0000256" key="11">
    <source>
        <dbReference type="PROSITE-ProRule" id="PRU00091"/>
    </source>
</evidence>
<feature type="region of interest" description="Disordered" evidence="13">
    <location>
        <begin position="294"/>
        <end position="394"/>
    </location>
</feature>
<feature type="region of interest" description="Disordered" evidence="13">
    <location>
        <begin position="1"/>
        <end position="36"/>
    </location>
</feature>
<evidence type="ECO:0000256" key="8">
    <source>
        <dbReference type="ARBA" id="ARBA00022833"/>
    </source>
</evidence>
<evidence type="ECO:0000256" key="13">
    <source>
        <dbReference type="SAM" id="MobiDB-lite"/>
    </source>
</evidence>
<sequence length="2438" mass="273571">MAREDSSPSASSTLLPFKGQAGRRGSLASVTSRKDLDKHALQQVLDDIHTTASKTETLTSFHDFGGSAKPGPPSSKDSTSGGVAGLYNRFKRSVGGGPLHKDDKGRPQSSASKDSVNSNPSLPTSPANTALQKPSQAKHQSDTASLSNLSLQLSPSLTTSGDAVDFAPLSLSGSRRESHEPANEPPYRIPDRGNDPVKSQPMRRDVPQEPDNEDARLEAELVRSAMNGNTGERATAALAKVLSNDRVILGDKQKSSISLSLTDESEVPSSIAQSSRSRAPTPQPLIEESLLMSHQRYHQQQQQQQQPSDLRQPSEPVLSPRYPVRPSMPRPGPSHLPGFHPSQTSSTVDGDELGSVYSQQQSTRQHHLAPSPNISGKSQTTREPNEQPTSHLHFNARIPTHIKRRVISKEFWMKDENAKDCFSCGQAFSTFRRKHHCRTCGQIFDAKCTSLIDGRPFSQPGTIRLCKPCEAMIYGSDDDSTVFSDDAEDLGRSPATNRPSFGSTDLPTSFADFNARRPGNGEVATPSIGIPASRRTREAKRRSAVIEFDAHPTLARPSSSRSLISLSARPRSSSHRRHQSRHHFPRNFRLSTDERGPFYQEIMDDPDQGSQLPAFHNDNIIDPDLAPFLSDDGTDEDEQPNIMSAFSPENTNVSSIERERTGLGGILVSAMKKGRSRLGDKSSTRGVKDDDAVSISSKHAAKLTRKRNSSMGSLTPGRPSPRRSRSNMLLKTLESDAVEAFPSSPSATPILSAGTKMICSSAMHGMNAPPVELNHASLEHVQKLLSQLLGDAKIPSPLAWEKALLPILLRCADDVDPDVQLQNDDMDIRHYIKLKKVTGGRPGDTSYVSGIVFSKNVALKSMARHIRNPRIAIITFAIEYARHQAHFMSLDPILAQEKEYLQNLVARIIALKPQVLLVQRNVSGYALRLLEEAGISVAYNIKDSVLAAVARVTQSSKISSVDKLTMDPSRLGYCESFDVRTYAHNGVRKSYIYLSGCQPDLGCTIVLRGAETRTLRKIKRITEFMCFVVYNLRLETNLMRDEFVSIPSNRHEQLEPPESLDTQTSRFDQTTPTRPQTPGQHRSVNRPSSKGENLRPPIMTTTNGMMGITAGEPIDASEPSLYADMEEECRARILSASPFVVFMQPYLLTQIREHESRLTKYKKLRDQYAAADEEGGDDDGHGKEHFSLVKPEMVGQPASKDQPKSVREYLHAVYEAQLERVSHSYENSRRLWESFMAGNHDPWDPFSHQTIVVLYSMVSSINSAPCDGPQLLGIEYYAGYNQLETFFEQDCTLGQFIEDVVFTAYDPCKECDRKLSDHHRQYVHGYGQLSISIQRQPARIRGLHNTILMWSSCRICRSETMVMPMSTNTWKYSFAKYLELSFWSSPLHPRAGVCQHDIHKDFLRCFGFQDFVVRVQYDPVEIYDVIVPRPTITWKVESDLTVKNEQYNRFALRLNNFIDSVQKRLDSIHIEPLETSLTVEAQEKRAELRQRAEDDRQELLHKLQQKYSMSRYYELIPLNRALRLMDEKAIAWDEEFVNFERNFFPSETDIRKIAAQQLKRLFLDEKPTTDAFASDTSDTEEGTELSSVKRQRSPKPITEQMESEKVQDVINSVVEEHKVSLDDNDEHHVESLDRNADDGEDGAALDRMISPQQGQARVVEREDVKHLDLAVAKSPDDITTAEQSSPASPPKQPVYIVGSQDDPNSSEPFATHPRPLGPGVLEKIEQMRNERAAAGLDNSASESKIPRLADLKKADGSPRPVRPSLGERTRSTPSHVHHLSPDLTVDQPSIDAVAKYDGNLLDKRLSEKFHGGLSPVRSNRLAPSLIPRSVPTKAENTNPGVSVLAKHFEQMSREFEKERLREKRQRAAKSRQARANPLASSRPVVEVFRDAREAVGERSFDNPMTSGNTSDEILNAEGLKSPTLPPQGETDSVGGHRARAEDGSEVIDHAETSHAKEGRHLLDADTEPDLSDVDYHGNVPTRSREVSDAASGILSASLLSPTSIPDLEQLQPELSISEQKKNAWFKVLADFWSKRSASGWSPLEYPLHNTEHVFEDSDIIVREDEPSSVIALALASADYLTKVKEFRSHPQRHNQYKHCHTTSQASNTVSVSDDQQEAIEASLLSARGTHMKYSFNHGKVSVQCKIFYAESFDALRRKCGIADRFVESMSRCFKFDSKGGKTKSLFLKTLDNRFIVKSLQEVELKAFTKFAPDYFQFMGDTLFRRVPSVIAKMFGLFQVMIRNPATGMDFSYYLLVMENLFYERNPNRRFDLKGSMRNRKIESTGQPDEVLLDENLVETIFEKPLFVREHARKLLQASVWNDTLWLCKQNVMDYSLMAGFDDERKELIVGIIDCIRTYTWDKKLESWIKDRGKNKPTITSPKDYRNRFRVSMMQYVLQAPNCWHQFQAQMAQPRTLKQEDAEETATEGERIDNRKSEG</sequence>
<dbReference type="CDD" id="cd03334">
    <property type="entry name" value="Fab1_TCP"/>
    <property type="match status" value="1"/>
</dbReference>
<comment type="catalytic activity">
    <reaction evidence="1">
        <text>a 1,2-diacyl-sn-glycero-3-phospho-(1D-myo-inositol-3-phosphate) + ATP = a 1,2-diacyl-sn-glycero-3-phospho-(1D-myo-inositol-3,5-bisphosphate) + ADP + H(+)</text>
        <dbReference type="Rhea" id="RHEA:13609"/>
        <dbReference type="ChEBI" id="CHEBI:15378"/>
        <dbReference type="ChEBI" id="CHEBI:30616"/>
        <dbReference type="ChEBI" id="CHEBI:57923"/>
        <dbReference type="ChEBI" id="CHEBI:58088"/>
        <dbReference type="ChEBI" id="CHEBI:456216"/>
        <dbReference type="EC" id="2.7.1.150"/>
    </reaction>
</comment>
<dbReference type="InterPro" id="IPR027484">
    <property type="entry name" value="PInositol-4-P-5-kinase_N"/>
</dbReference>
<evidence type="ECO:0000259" key="14">
    <source>
        <dbReference type="PROSITE" id="PS50178"/>
    </source>
</evidence>
<feature type="compositionally biased region" description="Polar residues" evidence="13">
    <location>
        <begin position="107"/>
        <end position="138"/>
    </location>
</feature>
<feature type="region of interest" description="Disordered" evidence="13">
    <location>
        <begin position="1732"/>
        <end position="1783"/>
    </location>
</feature>
<dbReference type="GO" id="GO:0010008">
    <property type="term" value="C:endosome membrane"/>
    <property type="evidence" value="ECO:0007669"/>
    <property type="project" value="TreeGrafter"/>
</dbReference>
<evidence type="ECO:0000313" key="16">
    <source>
        <dbReference type="EMBL" id="KAF2721768.1"/>
    </source>
</evidence>
<dbReference type="GO" id="GO:0005524">
    <property type="term" value="F:ATP binding"/>
    <property type="evidence" value="ECO:0007669"/>
    <property type="project" value="UniProtKB-UniRule"/>
</dbReference>
<evidence type="ECO:0000256" key="3">
    <source>
        <dbReference type="ARBA" id="ARBA00022679"/>
    </source>
</evidence>
<feature type="compositionally biased region" description="Basic residues" evidence="13">
    <location>
        <begin position="572"/>
        <end position="586"/>
    </location>
</feature>
<dbReference type="Gene3D" id="3.30.40.10">
    <property type="entry name" value="Zinc/RING finger domain, C3HC4 (zinc finger)"/>
    <property type="match status" value="1"/>
</dbReference>
<accession>A0A9P4UQE8</accession>
<keyword evidence="17" id="KW-1185">Reference proteome</keyword>
<keyword evidence="8" id="KW-0862">Zinc</keyword>
<dbReference type="SMART" id="SM00064">
    <property type="entry name" value="FYVE"/>
    <property type="match status" value="1"/>
</dbReference>
<name>A0A9P4UQE8_9PEZI</name>
<dbReference type="SUPFAM" id="SSF52029">
    <property type="entry name" value="GroEL apical domain-like"/>
    <property type="match status" value="1"/>
</dbReference>
<protein>
    <recommendedName>
        <fullName evidence="2">1-phosphatidylinositol-3-phosphate 5-kinase</fullName>
        <ecNumber evidence="2">2.7.1.150</ecNumber>
    </recommendedName>
    <alternativeName>
        <fullName evidence="10">Type III PIP kinase</fullName>
    </alternativeName>
</protein>
<evidence type="ECO:0000256" key="6">
    <source>
        <dbReference type="ARBA" id="ARBA00022771"/>
    </source>
</evidence>
<dbReference type="Proteomes" id="UP000799441">
    <property type="component" value="Unassembled WGS sequence"/>
</dbReference>
<feature type="compositionally biased region" description="Basic and acidic residues" evidence="13">
    <location>
        <begin position="1618"/>
        <end position="1637"/>
    </location>
</feature>
<dbReference type="FunFam" id="3.50.7.10:FF:000007">
    <property type="entry name" value="1-phosphatidylinositol 3-phosphate 5-kinase isoform X1"/>
    <property type="match status" value="1"/>
</dbReference>
<dbReference type="Pfam" id="PF01504">
    <property type="entry name" value="PIP5K"/>
    <property type="match status" value="1"/>
</dbReference>
<gene>
    <name evidence="16" type="ORF">K431DRAFT_284459</name>
</gene>
<feature type="compositionally biased region" description="Low complexity" evidence="13">
    <location>
        <begin position="1069"/>
        <end position="1080"/>
    </location>
</feature>
<feature type="region of interest" description="Disordered" evidence="13">
    <location>
        <begin position="673"/>
        <end position="725"/>
    </location>
</feature>
<dbReference type="InterPro" id="IPR027483">
    <property type="entry name" value="PInositol-4-P-4/5-kinase_C_sf"/>
</dbReference>
<feature type="region of interest" description="Disordered" evidence="13">
    <location>
        <begin position="1049"/>
        <end position="1100"/>
    </location>
</feature>
<dbReference type="InterPro" id="IPR044769">
    <property type="entry name" value="PIKfyve_PIPKc"/>
</dbReference>
<dbReference type="InterPro" id="IPR027409">
    <property type="entry name" value="GroEL-like_apical_dom_sf"/>
</dbReference>
<dbReference type="EC" id="2.7.1.150" evidence="2"/>
<keyword evidence="9 12" id="KW-0067">ATP-binding</keyword>
<dbReference type="SUPFAM" id="SSF56104">
    <property type="entry name" value="SAICAR synthase-like"/>
    <property type="match status" value="1"/>
</dbReference>
<dbReference type="Gene3D" id="3.50.7.10">
    <property type="entry name" value="GroEL"/>
    <property type="match status" value="1"/>
</dbReference>
<dbReference type="InterPro" id="IPR000306">
    <property type="entry name" value="Znf_FYVE"/>
</dbReference>
<feature type="compositionally biased region" description="Basic and acidic residues" evidence="13">
    <location>
        <begin position="1744"/>
        <end position="1756"/>
    </location>
</feature>
<feature type="region of interest" description="Disordered" evidence="13">
    <location>
        <begin position="2413"/>
        <end position="2438"/>
    </location>
</feature>
<dbReference type="Gene3D" id="3.30.800.10">
    <property type="entry name" value="Phosphatidylinositol Phosphate Kinase II Beta"/>
    <property type="match status" value="1"/>
</dbReference>
<dbReference type="PROSITE" id="PS51455">
    <property type="entry name" value="PIPK"/>
    <property type="match status" value="1"/>
</dbReference>
<evidence type="ECO:0000256" key="2">
    <source>
        <dbReference type="ARBA" id="ARBA00012009"/>
    </source>
</evidence>
<organism evidence="16 17">
    <name type="scientific">Polychaeton citri CBS 116435</name>
    <dbReference type="NCBI Taxonomy" id="1314669"/>
    <lineage>
        <taxon>Eukaryota</taxon>
        <taxon>Fungi</taxon>
        <taxon>Dikarya</taxon>
        <taxon>Ascomycota</taxon>
        <taxon>Pezizomycotina</taxon>
        <taxon>Dothideomycetes</taxon>
        <taxon>Dothideomycetidae</taxon>
        <taxon>Capnodiales</taxon>
        <taxon>Capnodiaceae</taxon>
        <taxon>Polychaeton</taxon>
    </lineage>
</organism>
<dbReference type="OrthoDB" id="158357at2759"/>
<dbReference type="SUPFAM" id="SSF57903">
    <property type="entry name" value="FYVE/PHD zinc finger"/>
    <property type="match status" value="1"/>
</dbReference>
<evidence type="ECO:0000256" key="12">
    <source>
        <dbReference type="PROSITE-ProRule" id="PRU00781"/>
    </source>
</evidence>
<dbReference type="InterPro" id="IPR002498">
    <property type="entry name" value="PInositol-4-P-4/5-kinase_core"/>
</dbReference>
<dbReference type="Pfam" id="PF00118">
    <property type="entry name" value="Cpn60_TCP1"/>
    <property type="match status" value="1"/>
</dbReference>
<dbReference type="SMART" id="SM00330">
    <property type="entry name" value="PIPKc"/>
    <property type="match status" value="1"/>
</dbReference>
<evidence type="ECO:0000256" key="4">
    <source>
        <dbReference type="ARBA" id="ARBA00022723"/>
    </source>
</evidence>
<feature type="region of interest" description="Disordered" evidence="13">
    <location>
        <begin position="159"/>
        <end position="214"/>
    </location>
</feature>
<feature type="region of interest" description="Disordered" evidence="13">
    <location>
        <begin position="60"/>
        <end position="146"/>
    </location>
</feature>
<dbReference type="Gene3D" id="3.30.810.10">
    <property type="entry name" value="2-Layer Sandwich"/>
    <property type="match status" value="1"/>
</dbReference>
<feature type="compositionally biased region" description="Basic and acidic residues" evidence="13">
    <location>
        <begin position="1938"/>
        <end position="1963"/>
    </location>
</feature>
<dbReference type="PANTHER" id="PTHR45748">
    <property type="entry name" value="1-PHOSPHATIDYLINOSITOL 3-PHOSPHATE 5-KINASE-RELATED"/>
    <property type="match status" value="1"/>
</dbReference>